<evidence type="ECO:0000313" key="4">
    <source>
        <dbReference type="Proteomes" id="UP000757435"/>
    </source>
</evidence>
<reference evidence="3" key="1">
    <citation type="submission" date="2021-05" db="EMBL/GenBank/DDBJ databases">
        <authorList>
            <person name="Pietrasiak N."/>
            <person name="Ward R."/>
            <person name="Stajich J.E."/>
            <person name="Kurbessoian T."/>
        </authorList>
    </citation>
    <scope>NUCLEOTIDE SEQUENCE</scope>
    <source>
        <strain evidence="3">UHER 2000/2452</strain>
    </source>
</reference>
<evidence type="ECO:0000256" key="1">
    <source>
        <dbReference type="SAM" id="Coils"/>
    </source>
</evidence>
<evidence type="ECO:0000313" key="3">
    <source>
        <dbReference type="EMBL" id="MBW4662205.1"/>
    </source>
</evidence>
<reference evidence="3" key="2">
    <citation type="journal article" date="2022" name="Microbiol. Resour. Announc.">
        <title>Metagenome Sequencing to Explore Phylogenomics of Terrestrial Cyanobacteria.</title>
        <authorList>
            <person name="Ward R.D."/>
            <person name="Stajich J.E."/>
            <person name="Johansen J.R."/>
            <person name="Huntemann M."/>
            <person name="Clum A."/>
            <person name="Foster B."/>
            <person name="Foster B."/>
            <person name="Roux S."/>
            <person name="Palaniappan K."/>
            <person name="Varghese N."/>
            <person name="Mukherjee S."/>
            <person name="Reddy T.B.K."/>
            <person name="Daum C."/>
            <person name="Copeland A."/>
            <person name="Chen I.A."/>
            <person name="Ivanova N.N."/>
            <person name="Kyrpides N.C."/>
            <person name="Shapiro N."/>
            <person name="Eloe-Fadrosh E.A."/>
            <person name="Pietrasiak N."/>
        </authorList>
    </citation>
    <scope>NUCLEOTIDE SEQUENCE</scope>
    <source>
        <strain evidence="3">UHER 2000/2452</strain>
    </source>
</reference>
<feature type="domain" description="HTH cro/C1-type" evidence="2">
    <location>
        <begin position="1149"/>
        <end position="1169"/>
    </location>
</feature>
<keyword evidence="1" id="KW-0175">Coiled coil</keyword>
<organism evidence="3 4">
    <name type="scientific">Drouetiella hepatica Uher 2000/2452</name>
    <dbReference type="NCBI Taxonomy" id="904376"/>
    <lineage>
        <taxon>Bacteria</taxon>
        <taxon>Bacillati</taxon>
        <taxon>Cyanobacteriota</taxon>
        <taxon>Cyanophyceae</taxon>
        <taxon>Oculatellales</taxon>
        <taxon>Oculatellaceae</taxon>
        <taxon>Drouetiella</taxon>
    </lineage>
</organism>
<evidence type="ECO:0000259" key="2">
    <source>
        <dbReference type="PROSITE" id="PS50943"/>
    </source>
</evidence>
<name>A0A951QI57_9CYAN</name>
<dbReference type="InterPro" id="IPR001387">
    <property type="entry name" value="Cro/C1-type_HTH"/>
</dbReference>
<dbReference type="Proteomes" id="UP000757435">
    <property type="component" value="Unassembled WGS sequence"/>
</dbReference>
<accession>A0A951QI57</accession>
<comment type="caution">
    <text evidence="3">The sequence shown here is derived from an EMBL/GenBank/DDBJ whole genome shotgun (WGS) entry which is preliminary data.</text>
</comment>
<dbReference type="PROSITE" id="PS50943">
    <property type="entry name" value="HTH_CROC1"/>
    <property type="match status" value="1"/>
</dbReference>
<proteinExistence type="predicted"/>
<protein>
    <recommendedName>
        <fullName evidence="2">HTH cro/C1-type domain-containing protein</fullName>
    </recommendedName>
</protein>
<sequence length="1288" mass="144366">MSQNLSVINPNPVVSCNTSVTQATTRQQDFQSFLTALGYGFEDDIYIRLLPPKGFDTEHYRLFPALTYSKGETVLPKRMKFRMRGDRLFWITSKGERLQNQNAFDWLTKANQDGMAPYIVVNPGGHTESQIQGSRVLFWEDDKRSKAEQLERFDEYQENWGGGFAIETRSSIHCYFRHGEFHDPLDFSINQLRIIRQLDSDASIWDAPRLMRIPGFDHTSIVDGAIARTPVKIVRPWDGETARWFAIDDSLPQPTDEDIAKATGTHQRSHDSIPVGDEPCDPRNFIKLLPCYCSGSEWDSAQIPALGVTSQSGFKVNLSSGRYKVWSGTVSSWEALKAIAAYLEPIDSRITLQGIIDWLRGDDPSQDAEPVFDLSLLEGIEDHEETPGETVLGSFARRLEQFLRPNKRKQRQRVEPIATESIRVPYIVGQLLEYRYGLELPIFEIERPSQQRTFYSEAYAKGWGHILNGSQPGTGKSHEAGNLRAKDFEHVAESFASEQGDKPDSDLYPTDLYPADSDESKTPTLLYFSNQSRLPSTTTVEQNFSEVTIRHNGMVVDGDRKTPLGKDYLRIPKEGEVAATRSNCHRSAMFVAAASKGLDWASEGAKTNPICQGCPFDKQRDSSGRALCATSSGDGYGYRFERRQSFQAKELRLHPNSAPDLNSIEAIATWEEASQLLTPELRTGWKNDLEAQFGALEDSALTDIYEALAPFRKAFRAMLNEPKRYGYSKGEIVERLGAAPDCLDLDTLEQIKEAITPTAEATLINDDGIATDHLTTEIQSLRGKLDRREEKRSPKAFRLCELEADLKIAAARYGAEAEANGLRAEIADLRAEVSKLDYEVAEMGDRLKTLEDERAELKKIGARVNWQGRIDGEKELKNTPTQLLVEILGIWAGLQDGAMRINGSQIILTLPNRRLEQLTKGARMNIYLDATITPQVLAAKINVDVSDILHFVVKQEPVNNVQRFQIGGFGKCGRDRAASTDKRLKHLHQGILQDAAAKLGKPVDDIQLAIADYKGEKSEAHGAQIRHMSNSRGTNEIEGCQVLIVHGLPKPNMGAIADEYECLINKEFSFEQFYQDKADAEIIQLDQRPRARRYPDRQFLIYYITDEPLPFEAVQVKAGDLSWDAAPKGEKTSQSLLSALADFVGRGTKLTQQVLAAAAGVTQGYLSRWFADHGGWDWWKKIITNPYIASIGVGNNPLEKFEKLVQDEAWLAGTYISQAIAGFEDSQEGAIGVLDTVSEIIKTWGSRVWERIWVFIPIDARQKIIAALLLGAIDQPNWGHIRVKNPQN</sequence>
<feature type="coiled-coil region" evidence="1">
    <location>
        <begin position="812"/>
        <end position="860"/>
    </location>
</feature>
<dbReference type="EMBL" id="JAHHHD010000062">
    <property type="protein sequence ID" value="MBW4662205.1"/>
    <property type="molecule type" value="Genomic_DNA"/>
</dbReference>
<gene>
    <name evidence="3" type="ORF">KME15_26430</name>
</gene>